<dbReference type="AlphaFoldDB" id="A0A7D9L158"/>
<dbReference type="OrthoDB" id="411871at2759"/>
<dbReference type="Pfam" id="PF00078">
    <property type="entry name" value="RVT_1"/>
    <property type="match status" value="1"/>
</dbReference>
<dbReference type="PROSITE" id="PS50878">
    <property type="entry name" value="RT_POL"/>
    <property type="match status" value="1"/>
</dbReference>
<dbReference type="InterPro" id="IPR000477">
    <property type="entry name" value="RT_dom"/>
</dbReference>
<sequence length="528" mass="59222">MKAIRKCRSDKPWMTSKIKSLIKKRQTCMAKYGKESSSFKFWRSKVAQSIKECKESYYKSKVRNLKVTDARKWWREDDVSNYSAGDSGIADDLLASTDEVYKSLCSLKTGKAPGPDGIPNVILKTFAFELAPVIADIYNSSLRDAYLPPLLKRATVTPLPKQSPSGSIENGIRLISLTCEIAKVMEAIALEALDKGGCTLRFFFADFRKGFDLIDHKILLDKLSKLGTHNVVLGWIAAFLYKRSQFVRIGSDASTLQYINGGIPQGTKLGPILFAVMVNELLSAWDPRAKFVDDLTALEIVPRNSPSLMNHIVADIHSFAEVNNMKLNPAKCKDMIVNFLHFNTSVLQPIIIGATRVESVSSFKLLGVYVTSDLTWSVHCEYIIKKSNRRLYALRKLKRSGVAPTDILCVYCAIIRSVLEYASVVFANLSQNLSDDLERVQKRALAIIYPNCSYDDALKLAGIEPLVLRRDAACKRFVETILPGNPLYPIVHSRSAPVNHGYKLRSDNVARNIMMRIANRPVSEIRYH</sequence>
<comment type="caution">
    <text evidence="1">The sequence shown here is derived from an EMBL/GenBank/DDBJ whole genome shotgun (WGS) entry which is preliminary data.</text>
</comment>
<dbReference type="Proteomes" id="UP001152795">
    <property type="component" value="Unassembled WGS sequence"/>
</dbReference>
<protein>
    <submittedName>
        <fullName evidence="1">Uncharacterized protein</fullName>
    </submittedName>
</protein>
<reference evidence="1" key="1">
    <citation type="submission" date="2020-04" db="EMBL/GenBank/DDBJ databases">
        <authorList>
            <person name="Alioto T."/>
            <person name="Alioto T."/>
            <person name="Gomez Garrido J."/>
        </authorList>
    </citation>
    <scope>NUCLEOTIDE SEQUENCE</scope>
    <source>
        <strain evidence="1">A484AB</strain>
    </source>
</reference>
<name>A0A7D9L158_PARCT</name>
<evidence type="ECO:0000313" key="2">
    <source>
        <dbReference type="Proteomes" id="UP001152795"/>
    </source>
</evidence>
<evidence type="ECO:0000313" key="1">
    <source>
        <dbReference type="EMBL" id="CAB4023336.1"/>
    </source>
</evidence>
<keyword evidence="2" id="KW-1185">Reference proteome</keyword>
<accession>A0A7D9L158</accession>
<organism evidence="1 2">
    <name type="scientific">Paramuricea clavata</name>
    <name type="common">Red gorgonian</name>
    <name type="synonym">Violescent sea-whip</name>
    <dbReference type="NCBI Taxonomy" id="317549"/>
    <lineage>
        <taxon>Eukaryota</taxon>
        <taxon>Metazoa</taxon>
        <taxon>Cnidaria</taxon>
        <taxon>Anthozoa</taxon>
        <taxon>Octocorallia</taxon>
        <taxon>Malacalcyonacea</taxon>
        <taxon>Plexauridae</taxon>
        <taxon>Paramuricea</taxon>
    </lineage>
</organism>
<proteinExistence type="predicted"/>
<gene>
    <name evidence="1" type="ORF">PACLA_8A063493</name>
</gene>
<dbReference type="PANTHER" id="PTHR33332">
    <property type="entry name" value="REVERSE TRANSCRIPTASE DOMAIN-CONTAINING PROTEIN"/>
    <property type="match status" value="1"/>
</dbReference>
<dbReference type="EMBL" id="CACRXK020012450">
    <property type="protein sequence ID" value="CAB4023336.1"/>
    <property type="molecule type" value="Genomic_DNA"/>
</dbReference>